<evidence type="ECO:0000313" key="2">
    <source>
        <dbReference type="EMBL" id="ANZ48069.1"/>
    </source>
</evidence>
<proteinExistence type="predicted"/>
<dbReference type="KEGG" id="vg:29057006"/>
<feature type="region of interest" description="Disordered" evidence="1">
    <location>
        <begin position="1"/>
        <end position="29"/>
    </location>
</feature>
<evidence type="ECO:0000313" key="3">
    <source>
        <dbReference type="Proteomes" id="UP000202181"/>
    </source>
</evidence>
<name>A0A1B2I9W7_9CAUD</name>
<reference evidence="2" key="1">
    <citation type="submission" date="2016-06" db="EMBL/GenBank/DDBJ databases">
        <authorList>
            <person name="Berg J.A."/>
            <person name="Hyde J.R."/>
            <person name="Breakwell D.P."/>
            <person name="Hope S."/>
            <person name="Grose J.H."/>
        </authorList>
    </citation>
    <scope>NUCLEOTIDE SEQUENCE [LARGE SCALE GENOMIC DNA]</scope>
</reference>
<protein>
    <submittedName>
        <fullName evidence="2">Uncharacterized protein</fullName>
    </submittedName>
</protein>
<feature type="region of interest" description="Disordered" evidence="1">
    <location>
        <begin position="84"/>
        <end position="104"/>
    </location>
</feature>
<feature type="compositionally biased region" description="Pro residues" evidence="1">
    <location>
        <begin position="138"/>
        <end position="148"/>
    </location>
</feature>
<evidence type="ECO:0000256" key="1">
    <source>
        <dbReference type="SAM" id="MobiDB-lite"/>
    </source>
</evidence>
<gene>
    <name evidence="2" type="ORF">ASESINO_56</name>
</gene>
<sequence length="705" mass="79426">MSEPLDQRPSNARRPNPSQPEVSQDTQELVLPPVERIQQMDSEDAVFLIKKSNPGFSFARAEQVYQEHYALHLQVEEPVLQRPVFQQEEPPAPPSSAQPARHEEVNPIHALKEKELPPALATQPGGSNTTIFVEPKPEAAPEPVPRSPEPTIVHQHVHQSAPEQKETQPVDAKPFTPHAPEKQEVRPDHEKNAAPQVKTTESEREVNFGNQPYQPEMAELPQDDRDAILTGLRRLVGPMQDPNLIGKDLQRFFSSVKRSPDDGRLLFESEEQQQRYSLIYAALNMTPPTLHNTAQAFDMALSRDDTPWEQRVRLPGFEKPAGLISPRDNMHSGPIAALRRRRKTGIPNSVWLPATGIYVGFRAPNEREFCDFDMQLTLETATIGMQTYGLMLSSSSGVYIRHMVEFALGFVTECTLDCEGNDMKTVLLDKIDIADYWLVILGPIQAKFPAGLPWTLVCGHDGCGHQQDVKLNIARCIRMGTSLYTDLQRNLWAHQRGVDDYTITQAQQAEFVNQHLKDPSAVFERDGVTVTFGRCTLGDFFDHTETWMSDINASTTAALSSNGTEREKENHMRLTAETRRLTRYAHLVESITVVEERTVDGETVQTTETERDYAKIVKMLEELSPDRLYVAEFEAAIANYNERSRLAVFGYMGQKCSQCGGDHGGEKEGPYRGIVTISPDRVFFELSRVVSEIQKYLLRQYGVTG</sequence>
<feature type="region of interest" description="Disordered" evidence="1">
    <location>
        <begin position="117"/>
        <end position="205"/>
    </location>
</feature>
<keyword evidence="3" id="KW-1185">Reference proteome</keyword>
<dbReference type="OrthoDB" id="6938at10239"/>
<accession>A0A1B2I9W7</accession>
<feature type="compositionally biased region" description="Basic and acidic residues" evidence="1">
    <location>
        <begin position="179"/>
        <end position="192"/>
    </location>
</feature>
<dbReference type="GeneID" id="29057006"/>
<dbReference type="RefSeq" id="YP_009290674.1">
    <property type="nucleotide sequence ID" value="NC_031107.2"/>
</dbReference>
<dbReference type="EMBL" id="KX397364">
    <property type="protein sequence ID" value="ANZ48069.1"/>
    <property type="molecule type" value="Genomic_DNA"/>
</dbReference>
<dbReference type="Proteomes" id="UP000202181">
    <property type="component" value="Segment"/>
</dbReference>
<organism evidence="2 3">
    <name type="scientific">Erwinia phage vB_EamM_Asesino</name>
    <dbReference type="NCBI Taxonomy" id="1883370"/>
    <lineage>
        <taxon>Viruses</taxon>
        <taxon>Duplodnaviria</taxon>
        <taxon>Heunggongvirae</taxon>
        <taxon>Uroviricota</taxon>
        <taxon>Caudoviricetes</taxon>
        <taxon>Chimalliviridae</taxon>
        <taxon>Erskinevirus</taxon>
        <taxon>Erskinevirus asesino</taxon>
    </lineage>
</organism>